<sequence length="195" mass="20793">MPPKQKRGEATVERLFTAAIQVYASQGERGFTVNAVSAASGVSLGSLYHHFGSFDGFTVALCLRCTEELFDALGAAVTPTRTARGGIRALVVAYLRFIEENPDVALFLHSAVSAGLIEAHTDQIRADMLGGISAWVGRRVEAGEIAPLPGPVIEALAMGPVVAIARHWLASPHNVDLAQAARALPDRIWRSLLPE</sequence>
<dbReference type="InterPro" id="IPR036271">
    <property type="entry name" value="Tet_transcr_reg_TetR-rel_C_sf"/>
</dbReference>
<protein>
    <submittedName>
        <fullName evidence="4">AcrR family transcriptional regulator</fullName>
    </submittedName>
</protein>
<dbReference type="GO" id="GO:0000976">
    <property type="term" value="F:transcription cis-regulatory region binding"/>
    <property type="evidence" value="ECO:0007669"/>
    <property type="project" value="TreeGrafter"/>
</dbReference>
<dbReference type="InterPro" id="IPR001647">
    <property type="entry name" value="HTH_TetR"/>
</dbReference>
<evidence type="ECO:0000313" key="4">
    <source>
        <dbReference type="EMBL" id="NYJ34812.1"/>
    </source>
</evidence>
<evidence type="ECO:0000313" key="5">
    <source>
        <dbReference type="Proteomes" id="UP000572051"/>
    </source>
</evidence>
<evidence type="ECO:0000256" key="2">
    <source>
        <dbReference type="PROSITE-ProRule" id="PRU00335"/>
    </source>
</evidence>
<organism evidence="4 5">
    <name type="scientific">Nocardiopsis aegyptia</name>
    <dbReference type="NCBI Taxonomy" id="220378"/>
    <lineage>
        <taxon>Bacteria</taxon>
        <taxon>Bacillati</taxon>
        <taxon>Actinomycetota</taxon>
        <taxon>Actinomycetes</taxon>
        <taxon>Streptosporangiales</taxon>
        <taxon>Nocardiopsidaceae</taxon>
        <taxon>Nocardiopsis</taxon>
    </lineage>
</organism>
<dbReference type="PANTHER" id="PTHR30055">
    <property type="entry name" value="HTH-TYPE TRANSCRIPTIONAL REGULATOR RUTR"/>
    <property type="match status" value="1"/>
</dbReference>
<dbReference type="AlphaFoldDB" id="A0A7Z0EMU6"/>
<accession>A0A7Z0EMU6</accession>
<dbReference type="PANTHER" id="PTHR30055:SF187">
    <property type="entry name" value="TRANSCRIPTIONAL REGULATORY PROTEIN"/>
    <property type="match status" value="1"/>
</dbReference>
<evidence type="ECO:0000259" key="3">
    <source>
        <dbReference type="PROSITE" id="PS50977"/>
    </source>
</evidence>
<dbReference type="SUPFAM" id="SSF46689">
    <property type="entry name" value="Homeodomain-like"/>
    <property type="match status" value="1"/>
</dbReference>
<dbReference type="SUPFAM" id="SSF48498">
    <property type="entry name" value="Tetracyclin repressor-like, C-terminal domain"/>
    <property type="match status" value="1"/>
</dbReference>
<reference evidence="4 5" key="1">
    <citation type="submission" date="2020-07" db="EMBL/GenBank/DDBJ databases">
        <title>Sequencing the genomes of 1000 actinobacteria strains.</title>
        <authorList>
            <person name="Klenk H.-P."/>
        </authorList>
    </citation>
    <scope>NUCLEOTIDE SEQUENCE [LARGE SCALE GENOMIC DNA]</scope>
    <source>
        <strain evidence="4 5">DSM 44442</strain>
    </source>
</reference>
<dbReference type="GO" id="GO:0003700">
    <property type="term" value="F:DNA-binding transcription factor activity"/>
    <property type="evidence" value="ECO:0007669"/>
    <property type="project" value="TreeGrafter"/>
</dbReference>
<dbReference type="RefSeq" id="WP_179823639.1">
    <property type="nucleotide sequence ID" value="NZ_JACCFS010000001.1"/>
</dbReference>
<dbReference type="Gene3D" id="1.10.357.10">
    <property type="entry name" value="Tetracycline Repressor, domain 2"/>
    <property type="match status" value="1"/>
</dbReference>
<dbReference type="Pfam" id="PF00440">
    <property type="entry name" value="TetR_N"/>
    <property type="match status" value="1"/>
</dbReference>
<dbReference type="InterPro" id="IPR009057">
    <property type="entry name" value="Homeodomain-like_sf"/>
</dbReference>
<feature type="domain" description="HTH tetR-type" evidence="3">
    <location>
        <begin position="9"/>
        <end position="69"/>
    </location>
</feature>
<comment type="caution">
    <text evidence="4">The sequence shown here is derived from an EMBL/GenBank/DDBJ whole genome shotgun (WGS) entry which is preliminary data.</text>
</comment>
<dbReference type="EMBL" id="JACCFS010000001">
    <property type="protein sequence ID" value="NYJ34812.1"/>
    <property type="molecule type" value="Genomic_DNA"/>
</dbReference>
<proteinExistence type="predicted"/>
<dbReference type="PROSITE" id="PS50977">
    <property type="entry name" value="HTH_TETR_2"/>
    <property type="match status" value="1"/>
</dbReference>
<dbReference type="InterPro" id="IPR050109">
    <property type="entry name" value="HTH-type_TetR-like_transc_reg"/>
</dbReference>
<evidence type="ECO:0000256" key="1">
    <source>
        <dbReference type="ARBA" id="ARBA00023125"/>
    </source>
</evidence>
<keyword evidence="5" id="KW-1185">Reference proteome</keyword>
<dbReference type="Proteomes" id="UP000572051">
    <property type="component" value="Unassembled WGS sequence"/>
</dbReference>
<feature type="DNA-binding region" description="H-T-H motif" evidence="2">
    <location>
        <begin position="32"/>
        <end position="51"/>
    </location>
</feature>
<gene>
    <name evidence="4" type="ORF">HNR10_002693</name>
</gene>
<keyword evidence="1 2" id="KW-0238">DNA-binding</keyword>
<name>A0A7Z0EMU6_9ACTN</name>